<proteinExistence type="predicted"/>
<evidence type="ECO:0000313" key="1">
    <source>
        <dbReference type="EMBL" id="MFJ1472175.1"/>
    </source>
</evidence>
<dbReference type="EMBL" id="JASNRB020000036">
    <property type="protein sequence ID" value="MFJ1472175.1"/>
    <property type="molecule type" value="Genomic_DNA"/>
</dbReference>
<reference evidence="1" key="1">
    <citation type="submission" date="2024-11" db="EMBL/GenBank/DDBJ databases">
        <title>Description of Massilia orientalis sp. nov., isolated from rhizosphere soil of Ageratina adenophora.</title>
        <authorList>
            <person name="Wang Y."/>
        </authorList>
    </citation>
    <scope>NUCLEOTIDE SEQUENCE</scope>
    <source>
        <strain evidence="1">YIM B02787</strain>
    </source>
</reference>
<accession>A0ACC7ML05</accession>
<organism evidence="1 2">
    <name type="scientific">Massilia orientalis</name>
    <dbReference type="NCBI Taxonomy" id="3050128"/>
    <lineage>
        <taxon>Bacteria</taxon>
        <taxon>Pseudomonadati</taxon>
        <taxon>Pseudomonadota</taxon>
        <taxon>Betaproteobacteria</taxon>
        <taxon>Burkholderiales</taxon>
        <taxon>Oxalobacteraceae</taxon>
        <taxon>Telluria group</taxon>
        <taxon>Massilia</taxon>
    </lineage>
</organism>
<sequence>MTAPTDLLAKAKAAPVKTRLEDHVQTIATLRDKQYTWREIAAFLNENGVETDHSKVFRFMQRRSQAFVVPSAADYTRVLPEILIGKGKLADNQSKMLERHFHAHNRTVTYTELAEAVGSDDHRTANAQYGKLGAMVGEALGVNFERSGKRDEAFYSGALCVELQTRSAEGRLQMMMHHELAKAIETLGWFK</sequence>
<name>A0ACC7ML05_9BURK</name>
<protein>
    <submittedName>
        <fullName evidence="1">Uncharacterized protein</fullName>
    </submittedName>
</protein>
<comment type="caution">
    <text evidence="1">The sequence shown here is derived from an EMBL/GenBank/DDBJ whole genome shotgun (WGS) entry which is preliminary data.</text>
</comment>
<gene>
    <name evidence="1" type="ORF">QPK29_031055</name>
</gene>
<evidence type="ECO:0000313" key="2">
    <source>
        <dbReference type="Proteomes" id="UP001168096"/>
    </source>
</evidence>
<keyword evidence="2" id="KW-1185">Reference proteome</keyword>
<dbReference type="Proteomes" id="UP001168096">
    <property type="component" value="Unassembled WGS sequence"/>
</dbReference>